<dbReference type="CDD" id="cd22157">
    <property type="entry name" value="F-box_AtFBW1-like"/>
    <property type="match status" value="1"/>
</dbReference>
<dbReference type="Proteomes" id="UP000289340">
    <property type="component" value="Chromosome 17"/>
</dbReference>
<feature type="domain" description="F-box" evidence="1">
    <location>
        <begin position="8"/>
        <end position="55"/>
    </location>
</feature>
<dbReference type="InterPro" id="IPR011043">
    <property type="entry name" value="Gal_Oxase/kelch_b-propeller"/>
</dbReference>
<dbReference type="EMBL" id="QZWG01000017">
    <property type="protein sequence ID" value="RZB54582.1"/>
    <property type="molecule type" value="Genomic_DNA"/>
</dbReference>
<evidence type="ECO:0000313" key="2">
    <source>
        <dbReference type="EMBL" id="RZB54582.1"/>
    </source>
</evidence>
<dbReference type="AlphaFoldDB" id="A0A445G041"/>
<dbReference type="NCBIfam" id="TIGR01640">
    <property type="entry name" value="F_box_assoc_1"/>
    <property type="match status" value="1"/>
</dbReference>
<dbReference type="SUPFAM" id="SSF50965">
    <property type="entry name" value="Galactose oxidase, central domain"/>
    <property type="match status" value="1"/>
</dbReference>
<dbReference type="SUPFAM" id="SSF81383">
    <property type="entry name" value="F-box domain"/>
    <property type="match status" value="1"/>
</dbReference>
<organism evidence="2 3">
    <name type="scientific">Glycine soja</name>
    <name type="common">Wild soybean</name>
    <dbReference type="NCBI Taxonomy" id="3848"/>
    <lineage>
        <taxon>Eukaryota</taxon>
        <taxon>Viridiplantae</taxon>
        <taxon>Streptophyta</taxon>
        <taxon>Embryophyta</taxon>
        <taxon>Tracheophyta</taxon>
        <taxon>Spermatophyta</taxon>
        <taxon>Magnoliopsida</taxon>
        <taxon>eudicotyledons</taxon>
        <taxon>Gunneridae</taxon>
        <taxon>Pentapetalae</taxon>
        <taxon>rosids</taxon>
        <taxon>fabids</taxon>
        <taxon>Fabales</taxon>
        <taxon>Fabaceae</taxon>
        <taxon>Papilionoideae</taxon>
        <taxon>50 kb inversion clade</taxon>
        <taxon>NPAAA clade</taxon>
        <taxon>indigoferoid/millettioid clade</taxon>
        <taxon>Phaseoleae</taxon>
        <taxon>Glycine</taxon>
        <taxon>Glycine subgen. Soja</taxon>
    </lineage>
</organism>
<sequence>MHANPITVSNMANLPVEVVTEILSRLPVKSVIRLRSTCKWWRSIIDSRHFILFHLNKSHTSLILRHRSQLYSLDLKSLLDPNPFELSHPLMCYSNSIKVLGSSNGLLCISNVADDIALWNPFLRKHRILPSDRFHRPESSLFAARVYGFGHHPPSNDYKLLSITYFVDLHKRTFDSQVQLYTLKSDSWKNLPSMPYALCCARTMGVFVSGSLHWLVTRKLQPDEPDLIVAFDLTSETFCEVPLPATVNGNFDMQVALLGGCLCVVEHRGTGFHVWVMRVYGSRDSWEKLFSLTENHHHEMGSGKLKYVRPLALDDGDRVLFEHNRSKLCWYDLKTGDVSCVKLPSGIGNTIEGTVCVQSLVPPTLLSLRDESQEKNRKKRYQCNADSLFFSSLLSTIEFHSRTGKKN</sequence>
<evidence type="ECO:0000313" key="3">
    <source>
        <dbReference type="Proteomes" id="UP000289340"/>
    </source>
</evidence>
<dbReference type="InterPro" id="IPR017451">
    <property type="entry name" value="F-box-assoc_interact_dom"/>
</dbReference>
<dbReference type="InterPro" id="IPR001810">
    <property type="entry name" value="F-box_dom"/>
</dbReference>
<dbReference type="SMART" id="SM00256">
    <property type="entry name" value="FBOX"/>
    <property type="match status" value="1"/>
</dbReference>
<dbReference type="InterPro" id="IPR036047">
    <property type="entry name" value="F-box-like_dom_sf"/>
</dbReference>
<dbReference type="Gene3D" id="1.20.1280.50">
    <property type="match status" value="1"/>
</dbReference>
<gene>
    <name evidence="2" type="ORF">D0Y65_044510</name>
</gene>
<dbReference type="InterPro" id="IPR006527">
    <property type="entry name" value="F-box-assoc_dom_typ1"/>
</dbReference>
<protein>
    <submittedName>
        <fullName evidence="2">F-box protein CPR1 isoform B</fullName>
    </submittedName>
</protein>
<dbReference type="Pfam" id="PF07734">
    <property type="entry name" value="FBA_1"/>
    <property type="match status" value="1"/>
</dbReference>
<dbReference type="Pfam" id="PF00646">
    <property type="entry name" value="F-box"/>
    <property type="match status" value="1"/>
</dbReference>
<dbReference type="PANTHER" id="PTHR31672:SF13">
    <property type="entry name" value="F-BOX PROTEIN CPR30-LIKE"/>
    <property type="match status" value="1"/>
</dbReference>
<proteinExistence type="predicted"/>
<evidence type="ECO:0000259" key="1">
    <source>
        <dbReference type="PROSITE" id="PS50181"/>
    </source>
</evidence>
<comment type="caution">
    <text evidence="2">The sequence shown here is derived from an EMBL/GenBank/DDBJ whole genome shotgun (WGS) entry which is preliminary data.</text>
</comment>
<keyword evidence="3" id="KW-1185">Reference proteome</keyword>
<reference evidence="2 3" key="1">
    <citation type="submission" date="2018-09" db="EMBL/GenBank/DDBJ databases">
        <title>A high-quality reference genome of wild soybean provides a powerful tool to mine soybean genomes.</title>
        <authorList>
            <person name="Xie M."/>
            <person name="Chung C.Y.L."/>
            <person name="Li M.-W."/>
            <person name="Wong F.-L."/>
            <person name="Chan T.-F."/>
            <person name="Lam H.-M."/>
        </authorList>
    </citation>
    <scope>NUCLEOTIDE SEQUENCE [LARGE SCALE GENOMIC DNA]</scope>
    <source>
        <strain evidence="3">cv. W05</strain>
        <tissue evidence="2">Hypocotyl of etiolated seedlings</tissue>
    </source>
</reference>
<accession>A0A445G041</accession>
<dbReference type="InterPro" id="IPR050796">
    <property type="entry name" value="SCF_F-box_component"/>
</dbReference>
<name>A0A445G041_GLYSO</name>
<dbReference type="PANTHER" id="PTHR31672">
    <property type="entry name" value="BNACNNG10540D PROTEIN"/>
    <property type="match status" value="1"/>
</dbReference>
<dbReference type="PROSITE" id="PS50181">
    <property type="entry name" value="FBOX"/>
    <property type="match status" value="1"/>
</dbReference>